<dbReference type="OrthoDB" id="9810929at2"/>
<feature type="compositionally biased region" description="Basic and acidic residues" evidence="1">
    <location>
        <begin position="16"/>
        <end position="26"/>
    </location>
</feature>
<feature type="domain" description="SIS" evidence="2">
    <location>
        <begin position="72"/>
        <end position="226"/>
    </location>
</feature>
<dbReference type="AlphaFoldDB" id="A0A444PW01"/>
<dbReference type="Gene3D" id="3.40.50.10490">
    <property type="entry name" value="Glucose-6-phosphate isomerase like protein, domain 1"/>
    <property type="match status" value="1"/>
</dbReference>
<evidence type="ECO:0000313" key="4">
    <source>
        <dbReference type="Proteomes" id="UP000288547"/>
    </source>
</evidence>
<gene>
    <name evidence="3" type="ORF">ELQ90_05300</name>
</gene>
<evidence type="ECO:0000313" key="3">
    <source>
        <dbReference type="EMBL" id="RWZ52038.1"/>
    </source>
</evidence>
<dbReference type="GO" id="GO:1901135">
    <property type="term" value="P:carbohydrate derivative metabolic process"/>
    <property type="evidence" value="ECO:0007669"/>
    <property type="project" value="InterPro"/>
</dbReference>
<feature type="region of interest" description="Disordered" evidence="1">
    <location>
        <begin position="1"/>
        <end position="39"/>
    </location>
</feature>
<feature type="compositionally biased region" description="Low complexity" evidence="1">
    <location>
        <begin position="1"/>
        <end position="11"/>
    </location>
</feature>
<dbReference type="SUPFAM" id="SSF53697">
    <property type="entry name" value="SIS domain"/>
    <property type="match status" value="1"/>
</dbReference>
<dbReference type="InterPro" id="IPR050099">
    <property type="entry name" value="SIS_GmhA/DiaA_subfam"/>
</dbReference>
<proteinExistence type="predicted"/>
<sequence length="236" mass="24359">MQARRGTGTDTADTDTDTRTLARPAREATTSTDVRDASPSGRVIRDHVDALHGVLTALQSEADHLASWGRTLADHLEAGGRALVAGNGGSAAEAQHLTAELVGRFDGDRKAYSAIALNADSSSVTAIGNDYGFDEVFARQVRAHARPGDVVILLSTSGASANLLSAAAACAEVGARSWAVTGPGPNPLSTACDDAICLPGSSPNVQEAELVAVHAVCLAFDARLREFATERPGTRS</sequence>
<organism evidence="3 4">
    <name type="scientific">Labedella phragmitis</name>
    <dbReference type="NCBI Taxonomy" id="2498849"/>
    <lineage>
        <taxon>Bacteria</taxon>
        <taxon>Bacillati</taxon>
        <taxon>Actinomycetota</taxon>
        <taxon>Actinomycetes</taxon>
        <taxon>Micrococcales</taxon>
        <taxon>Microbacteriaceae</taxon>
        <taxon>Labedella</taxon>
    </lineage>
</organism>
<comment type="caution">
    <text evidence="3">The sequence shown here is derived from an EMBL/GenBank/DDBJ whole genome shotgun (WGS) entry which is preliminary data.</text>
</comment>
<dbReference type="PANTHER" id="PTHR30390:SF6">
    <property type="entry name" value="DNAA INITIATOR-ASSOCIATING PROTEIN DIAA"/>
    <property type="match status" value="1"/>
</dbReference>
<dbReference type="GO" id="GO:0097367">
    <property type="term" value="F:carbohydrate derivative binding"/>
    <property type="evidence" value="ECO:0007669"/>
    <property type="project" value="InterPro"/>
</dbReference>
<dbReference type="CDD" id="cd05006">
    <property type="entry name" value="SIS_GmhA"/>
    <property type="match status" value="1"/>
</dbReference>
<evidence type="ECO:0000256" key="1">
    <source>
        <dbReference type="SAM" id="MobiDB-lite"/>
    </source>
</evidence>
<dbReference type="PANTHER" id="PTHR30390">
    <property type="entry name" value="SEDOHEPTULOSE 7-PHOSPHATE ISOMERASE / DNAA INITIATOR-ASSOCIATING FACTOR FOR REPLICATION INITIATION"/>
    <property type="match status" value="1"/>
</dbReference>
<dbReference type="InterPro" id="IPR046348">
    <property type="entry name" value="SIS_dom_sf"/>
</dbReference>
<protein>
    <submittedName>
        <fullName evidence="3">SIS domain-containing protein</fullName>
    </submittedName>
</protein>
<name>A0A444PW01_9MICO</name>
<accession>A0A444PW01</accession>
<dbReference type="InterPro" id="IPR035461">
    <property type="entry name" value="GmhA/DiaA"/>
</dbReference>
<dbReference type="Proteomes" id="UP000288547">
    <property type="component" value="Unassembled WGS sequence"/>
</dbReference>
<keyword evidence="4" id="KW-1185">Reference proteome</keyword>
<evidence type="ECO:0000259" key="2">
    <source>
        <dbReference type="PROSITE" id="PS51464"/>
    </source>
</evidence>
<reference evidence="3 4" key="1">
    <citation type="submission" date="2018-12" db="EMBL/GenBank/DDBJ databases">
        <authorList>
            <person name="Li F."/>
        </authorList>
    </citation>
    <scope>NUCLEOTIDE SEQUENCE [LARGE SCALE GENOMIC DNA]</scope>
    <source>
        <strain evidence="3 4">11W25H-1</strain>
    </source>
</reference>
<dbReference type="InterPro" id="IPR001347">
    <property type="entry name" value="SIS_dom"/>
</dbReference>
<dbReference type="PROSITE" id="PS51464">
    <property type="entry name" value="SIS"/>
    <property type="match status" value="1"/>
</dbReference>
<dbReference type="Pfam" id="PF13580">
    <property type="entry name" value="SIS_2"/>
    <property type="match status" value="1"/>
</dbReference>
<dbReference type="EMBL" id="RZNB01000002">
    <property type="protein sequence ID" value="RWZ52038.1"/>
    <property type="molecule type" value="Genomic_DNA"/>
</dbReference>